<evidence type="ECO:0000313" key="6">
    <source>
        <dbReference type="Proteomes" id="UP000654993"/>
    </source>
</evidence>
<dbReference type="GO" id="GO:0016757">
    <property type="term" value="F:glycosyltransferase activity"/>
    <property type="evidence" value="ECO:0007669"/>
    <property type="project" value="UniProtKB-KW"/>
</dbReference>
<dbReference type="RefSeq" id="WP_200965295.1">
    <property type="nucleotide sequence ID" value="NZ_BMAQ01000002.1"/>
</dbReference>
<organism evidence="5 6">
    <name type="scientific">Insulibacter thermoxylanivorax</name>
    <dbReference type="NCBI Taxonomy" id="2749268"/>
    <lineage>
        <taxon>Bacteria</taxon>
        <taxon>Bacillati</taxon>
        <taxon>Bacillota</taxon>
        <taxon>Bacilli</taxon>
        <taxon>Bacillales</taxon>
        <taxon>Paenibacillaceae</taxon>
        <taxon>Insulibacter</taxon>
    </lineage>
</organism>
<evidence type="ECO:0000313" key="5">
    <source>
        <dbReference type="EMBL" id="GFR36997.1"/>
    </source>
</evidence>
<evidence type="ECO:0000256" key="1">
    <source>
        <dbReference type="ARBA" id="ARBA00009481"/>
    </source>
</evidence>
<keyword evidence="3" id="KW-0808">Transferase</keyword>
<dbReference type="PANTHER" id="PTHR12526:SF640">
    <property type="entry name" value="COLANIC ACID BIOSYNTHESIS GLYCOSYLTRANSFERASE WCAL-RELATED"/>
    <property type="match status" value="1"/>
</dbReference>
<dbReference type="InterPro" id="IPR001296">
    <property type="entry name" value="Glyco_trans_1"/>
</dbReference>
<dbReference type="PANTHER" id="PTHR12526">
    <property type="entry name" value="GLYCOSYLTRANSFERASE"/>
    <property type="match status" value="1"/>
</dbReference>
<keyword evidence="2" id="KW-0328">Glycosyltransferase</keyword>
<dbReference type="Proteomes" id="UP000654993">
    <property type="component" value="Unassembled WGS sequence"/>
</dbReference>
<accession>A0A916VE94</accession>
<sequence>MTARTLMLFSHICNPNHMTGAEKLLHFMLRELVPYHRTLLVVPNEGMLAARARSLGVEVIVHPYPLLWEMWNPGPSFVEQLQHFRQPQQLSALMNLIHMHRPDIVGVNTCVNPLPAMAASQLGIPVMWTITEMMQDGPYSPHATQLIASCARWIVGISETALAPFRRDGFAAQTMLLPPSWHPDQLRPDTWPTQRHKMRLTYGIGRQELCAGYVVSDIALHKGFDHFVEMAVRLCHTHPHIQYMIVGNPTEQAYYDHAVAYIHSSGFASRFKMIPFHTSIEAIYPALDLLVVPSMVPEGFGMTAMEGMIFGKPVIAYRSGGLEEMLTNVGKSQWLVPRGDIDSLTALAAELLRDRRACLAMGEEVQRAIQEVYGIETYRRRLKQLLSAIEPSAAALVQHHAHVRAVFSDGMLVKGVHTPAVFLLQGGSKRPLASEGAFHGHGFSWRDVQILDETLLQAWPTGMPIY</sequence>
<reference evidence="5" key="2">
    <citation type="journal article" date="2021" name="Data Brief">
        <title>Draft genome sequence data of the facultative, thermophilic, xylanolytic bacterium Paenibacillus sp. strain DA-C8.</title>
        <authorList>
            <person name="Chhe C."/>
            <person name="Uke A."/>
            <person name="Baramee S."/>
            <person name="Ungkulpasvich U."/>
            <person name="Tachaapaikoon C."/>
            <person name="Pason P."/>
            <person name="Waeonukul R."/>
            <person name="Ratanakhanokchai K."/>
            <person name="Kosugi A."/>
        </authorList>
    </citation>
    <scope>NUCLEOTIDE SEQUENCE</scope>
    <source>
        <strain evidence="5">DA-C8</strain>
    </source>
</reference>
<name>A0A916VE94_9BACL</name>
<dbReference type="EMBL" id="BMAQ01000002">
    <property type="protein sequence ID" value="GFR36997.1"/>
    <property type="molecule type" value="Genomic_DNA"/>
</dbReference>
<dbReference type="SUPFAM" id="SSF53756">
    <property type="entry name" value="UDP-Glycosyltransferase/glycogen phosphorylase"/>
    <property type="match status" value="1"/>
</dbReference>
<evidence type="ECO:0000259" key="4">
    <source>
        <dbReference type="Pfam" id="PF00534"/>
    </source>
</evidence>
<feature type="domain" description="Glycosyl transferase family 1" evidence="4">
    <location>
        <begin position="215"/>
        <end position="365"/>
    </location>
</feature>
<protein>
    <recommendedName>
        <fullName evidence="4">Glycosyl transferase family 1 domain-containing protein</fullName>
    </recommendedName>
</protein>
<gene>
    <name evidence="5" type="ORF">PRECH8_02930</name>
</gene>
<dbReference type="Gene3D" id="3.40.50.2000">
    <property type="entry name" value="Glycogen Phosphorylase B"/>
    <property type="match status" value="2"/>
</dbReference>
<reference evidence="5" key="1">
    <citation type="submission" date="2020-08" db="EMBL/GenBank/DDBJ databases">
        <authorList>
            <person name="Uke A."/>
            <person name="Chhe C."/>
            <person name="Baramee S."/>
            <person name="Kosugi A."/>
        </authorList>
    </citation>
    <scope>NUCLEOTIDE SEQUENCE</scope>
    <source>
        <strain evidence="5">DA-C8</strain>
    </source>
</reference>
<dbReference type="Pfam" id="PF00534">
    <property type="entry name" value="Glycos_transf_1"/>
    <property type="match status" value="1"/>
</dbReference>
<keyword evidence="6" id="KW-1185">Reference proteome</keyword>
<dbReference type="AlphaFoldDB" id="A0A916VE94"/>
<comment type="similarity">
    <text evidence="1">Belongs to the glycosyltransferase group 1 family. Glycosyltransferase 4 subfamily.</text>
</comment>
<proteinExistence type="inferred from homology"/>
<comment type="caution">
    <text evidence="5">The sequence shown here is derived from an EMBL/GenBank/DDBJ whole genome shotgun (WGS) entry which is preliminary data.</text>
</comment>
<evidence type="ECO:0000256" key="3">
    <source>
        <dbReference type="ARBA" id="ARBA00022679"/>
    </source>
</evidence>
<evidence type="ECO:0000256" key="2">
    <source>
        <dbReference type="ARBA" id="ARBA00022676"/>
    </source>
</evidence>